<evidence type="ECO:0000256" key="1">
    <source>
        <dbReference type="SAM" id="MobiDB-lite"/>
    </source>
</evidence>
<comment type="caution">
    <text evidence="2">The sequence shown here is derived from an EMBL/GenBank/DDBJ whole genome shotgun (WGS) entry which is preliminary data.</text>
</comment>
<organism evidence="2 3">
    <name type="scientific">Silicimonas algicola</name>
    <dbReference type="NCBI Taxonomy" id="1826607"/>
    <lineage>
        <taxon>Bacteria</taxon>
        <taxon>Pseudomonadati</taxon>
        <taxon>Pseudomonadota</taxon>
        <taxon>Alphaproteobacteria</taxon>
        <taxon>Rhodobacterales</taxon>
        <taxon>Paracoccaceae</taxon>
    </lineage>
</organism>
<reference evidence="2 3" key="1">
    <citation type="submission" date="2018-05" db="EMBL/GenBank/DDBJ databases">
        <title>Genomic Encyclopedia of Type Strains, Phase IV (KMG-IV): sequencing the most valuable type-strain genomes for metagenomic binning, comparative biology and taxonomic classification.</title>
        <authorList>
            <person name="Goeker M."/>
        </authorList>
    </citation>
    <scope>NUCLEOTIDE SEQUENCE [LARGE SCALE GENOMIC DNA]</scope>
    <source>
        <strain evidence="2 3">DSM 103371</strain>
    </source>
</reference>
<proteinExistence type="predicted"/>
<accession>A0A316G473</accession>
<dbReference type="RefSeq" id="WP_109759720.1">
    <property type="nucleotide sequence ID" value="NZ_CP034588.1"/>
</dbReference>
<dbReference type="Proteomes" id="UP000245390">
    <property type="component" value="Unassembled WGS sequence"/>
</dbReference>
<dbReference type="AlphaFoldDB" id="A0A316G473"/>
<keyword evidence="3" id="KW-1185">Reference proteome</keyword>
<evidence type="ECO:0000313" key="2">
    <source>
        <dbReference type="EMBL" id="PWK55628.1"/>
    </source>
</evidence>
<dbReference type="OrthoDB" id="2867208at2"/>
<gene>
    <name evidence="2" type="ORF">C8D95_10623</name>
</gene>
<sequence>MTEVLCRCPQRGTPSHPRRGRVAGKSCESLSGRTDLPSIDQINIGFEPQGHEGFPVPHYDVHIYFIPAAEVAAIN</sequence>
<evidence type="ECO:0000313" key="3">
    <source>
        <dbReference type="Proteomes" id="UP000245390"/>
    </source>
</evidence>
<feature type="region of interest" description="Disordered" evidence="1">
    <location>
        <begin position="11"/>
        <end position="30"/>
    </location>
</feature>
<dbReference type="KEGG" id="salo:EF888_16805"/>
<dbReference type="Gene3D" id="3.30.200.270">
    <property type="match status" value="1"/>
</dbReference>
<protein>
    <submittedName>
        <fullName evidence="2">Uncharacterized protein</fullName>
    </submittedName>
</protein>
<name>A0A316G473_9RHOB</name>
<dbReference type="EMBL" id="QGGV01000006">
    <property type="protein sequence ID" value="PWK55628.1"/>
    <property type="molecule type" value="Genomic_DNA"/>
</dbReference>